<dbReference type="PANTHER" id="PTHR47231:SF1">
    <property type="entry name" value="CILIA- AND FLAGELLA-ASSOCIATED PROTEIN HOATZ"/>
    <property type="match status" value="1"/>
</dbReference>
<feature type="region of interest" description="Disordered" evidence="3">
    <location>
        <begin position="91"/>
        <end position="124"/>
    </location>
</feature>
<feature type="region of interest" description="Disordered" evidence="3">
    <location>
        <begin position="39"/>
        <end position="62"/>
    </location>
</feature>
<dbReference type="Proteomes" id="UP000694871">
    <property type="component" value="Unplaced"/>
</dbReference>
<feature type="compositionally biased region" description="Low complexity" evidence="3">
    <location>
        <begin position="9"/>
        <end position="27"/>
    </location>
</feature>
<organism evidence="4 5">
    <name type="scientific">Gekko japonicus</name>
    <name type="common">Schlegel's Japanese gecko</name>
    <dbReference type="NCBI Taxonomy" id="146911"/>
    <lineage>
        <taxon>Eukaryota</taxon>
        <taxon>Metazoa</taxon>
        <taxon>Chordata</taxon>
        <taxon>Craniata</taxon>
        <taxon>Vertebrata</taxon>
        <taxon>Euteleostomi</taxon>
        <taxon>Lepidosauria</taxon>
        <taxon>Squamata</taxon>
        <taxon>Bifurcata</taxon>
        <taxon>Gekkota</taxon>
        <taxon>Gekkonidae</taxon>
        <taxon>Gekkoninae</taxon>
        <taxon>Gekko</taxon>
    </lineage>
</organism>
<gene>
    <name evidence="5" type="primary">LOC107122115</name>
</gene>
<evidence type="ECO:0000256" key="1">
    <source>
        <dbReference type="ARBA" id="ARBA00023451"/>
    </source>
</evidence>
<reference evidence="5" key="1">
    <citation type="submission" date="2025-08" db="UniProtKB">
        <authorList>
            <consortium name="RefSeq"/>
        </authorList>
    </citation>
    <scope>IDENTIFICATION</scope>
</reference>
<dbReference type="PANTHER" id="PTHR47231">
    <property type="entry name" value="UPF0722 PROTEIN C11ORF88"/>
    <property type="match status" value="1"/>
</dbReference>
<dbReference type="GeneID" id="107122115"/>
<evidence type="ECO:0000256" key="3">
    <source>
        <dbReference type="SAM" id="MobiDB-lite"/>
    </source>
</evidence>
<sequence length="139" mass="15125">MAPRPGVPSPAAAAGGEAGRPWAPAGAALGFAEKSGLLNQASATSRKEEMGTQEDTEMERVDDQKAQYLQKAKRREEILALLRKQREERIMKEAVSRPHKPKMKTEESPPTGGQALLGNPTHEVPKALNITEQVKGTRF</sequence>
<feature type="region of interest" description="Disordered" evidence="3">
    <location>
        <begin position="1"/>
        <end position="27"/>
    </location>
</feature>
<dbReference type="RefSeq" id="XP_015280634.1">
    <property type="nucleotide sequence ID" value="XM_015425148.1"/>
</dbReference>
<evidence type="ECO:0000256" key="2">
    <source>
        <dbReference type="ARBA" id="ARBA00023657"/>
    </source>
</evidence>
<name>A0ABM1L3U7_GEKJA</name>
<dbReference type="InterPro" id="IPR040681">
    <property type="entry name" value="HOATZ-like"/>
</dbReference>
<evidence type="ECO:0000313" key="4">
    <source>
        <dbReference type="Proteomes" id="UP000694871"/>
    </source>
</evidence>
<proteinExistence type="inferred from homology"/>
<protein>
    <recommendedName>
        <fullName evidence="2">Cilia- and flagella-associated protein HOATZ</fullName>
    </recommendedName>
</protein>
<comment type="similarity">
    <text evidence="1">Belongs to the HOATZ family.</text>
</comment>
<accession>A0ABM1L3U7</accession>
<keyword evidence="4" id="KW-1185">Reference proteome</keyword>
<dbReference type="Pfam" id="PF17664">
    <property type="entry name" value="HOATZ-like"/>
    <property type="match status" value="1"/>
</dbReference>
<evidence type="ECO:0000313" key="5">
    <source>
        <dbReference type="RefSeq" id="XP_015280634.1"/>
    </source>
</evidence>